<accession>A0A0F9BTQ3</accession>
<comment type="caution">
    <text evidence="1">The sequence shown here is derived from an EMBL/GenBank/DDBJ whole genome shotgun (WGS) entry which is preliminary data.</text>
</comment>
<name>A0A0F9BTQ3_9ZZZZ</name>
<protein>
    <submittedName>
        <fullName evidence="1">Uncharacterized protein</fullName>
    </submittedName>
</protein>
<organism evidence="1">
    <name type="scientific">marine sediment metagenome</name>
    <dbReference type="NCBI Taxonomy" id="412755"/>
    <lineage>
        <taxon>unclassified sequences</taxon>
        <taxon>metagenomes</taxon>
        <taxon>ecological metagenomes</taxon>
    </lineage>
</organism>
<sequence>MPEQHRDAVQEAYTLKALRDRLFTLSKQMSYRQMARTLYDDKVTHATLHRIVKYGSEPKDLEARRVLGLPTPVTIYQGPDGRFVKR</sequence>
<evidence type="ECO:0000313" key="1">
    <source>
        <dbReference type="EMBL" id="KKL25319.1"/>
    </source>
</evidence>
<reference evidence="1" key="1">
    <citation type="journal article" date="2015" name="Nature">
        <title>Complex archaea that bridge the gap between prokaryotes and eukaryotes.</title>
        <authorList>
            <person name="Spang A."/>
            <person name="Saw J.H."/>
            <person name="Jorgensen S.L."/>
            <person name="Zaremba-Niedzwiedzka K."/>
            <person name="Martijn J."/>
            <person name="Lind A.E."/>
            <person name="van Eijk R."/>
            <person name="Schleper C."/>
            <person name="Guy L."/>
            <person name="Ettema T.J."/>
        </authorList>
    </citation>
    <scope>NUCLEOTIDE SEQUENCE</scope>
</reference>
<dbReference type="EMBL" id="LAZR01036259">
    <property type="protein sequence ID" value="KKL25319.1"/>
    <property type="molecule type" value="Genomic_DNA"/>
</dbReference>
<gene>
    <name evidence="1" type="ORF">LCGC14_2406520</name>
</gene>
<proteinExistence type="predicted"/>
<dbReference type="AlphaFoldDB" id="A0A0F9BTQ3"/>